<dbReference type="Pfam" id="PF03884">
    <property type="entry name" value="YacG"/>
    <property type="match status" value="1"/>
</dbReference>
<evidence type="ECO:0000313" key="5">
    <source>
        <dbReference type="Proteomes" id="UP000315283"/>
    </source>
</evidence>
<accession>A0A520N3D8</accession>
<dbReference type="GO" id="GO:0006355">
    <property type="term" value="P:regulation of DNA-templated transcription"/>
    <property type="evidence" value="ECO:0007669"/>
    <property type="project" value="InterPro"/>
</dbReference>
<evidence type="ECO:0000256" key="3">
    <source>
        <dbReference type="SAM" id="MobiDB-lite"/>
    </source>
</evidence>
<organism evidence="4 5">
    <name type="scientific">SAR86 cluster bacterium</name>
    <dbReference type="NCBI Taxonomy" id="2030880"/>
    <lineage>
        <taxon>Bacteria</taxon>
        <taxon>Pseudomonadati</taxon>
        <taxon>Pseudomonadota</taxon>
        <taxon>Gammaproteobacteria</taxon>
        <taxon>SAR86 cluster</taxon>
    </lineage>
</organism>
<name>A0A520N3D8_9GAMM</name>
<protein>
    <submittedName>
        <fullName evidence="4">DNA gyrase inhibitor YacG</fullName>
    </submittedName>
</protein>
<dbReference type="PANTHER" id="PTHR36150:SF1">
    <property type="entry name" value="DNA GYRASE INHIBITOR YACG"/>
    <property type="match status" value="1"/>
</dbReference>
<dbReference type="SUPFAM" id="SSF57716">
    <property type="entry name" value="Glucocorticoid receptor-like (DNA-binding domain)"/>
    <property type="match status" value="1"/>
</dbReference>
<dbReference type="Gene3D" id="3.30.50.10">
    <property type="entry name" value="Erythroid Transcription Factor GATA-1, subunit A"/>
    <property type="match status" value="1"/>
</dbReference>
<dbReference type="InterPro" id="IPR005584">
    <property type="entry name" value="DNA_gyrase_inhibitor_YacG"/>
</dbReference>
<reference evidence="4 5" key="1">
    <citation type="submission" date="2019-02" db="EMBL/GenBank/DDBJ databases">
        <title>Prokaryotic population dynamics and viral predation in marine succession experiment using metagenomics: the confinement effect.</title>
        <authorList>
            <person name="Haro-Moreno J.M."/>
            <person name="Rodriguez-Valera F."/>
            <person name="Lopez-Perez M."/>
        </authorList>
    </citation>
    <scope>NUCLEOTIDE SEQUENCE [LARGE SCALE GENOMIC DNA]</scope>
    <source>
        <strain evidence="4">MED-G164</strain>
    </source>
</reference>
<comment type="caution">
    <text evidence="4">The sequence shown here is derived from an EMBL/GenBank/DDBJ whole genome shotgun (WGS) entry which is preliminary data.</text>
</comment>
<keyword evidence="1" id="KW-0479">Metal-binding</keyword>
<dbReference type="PANTHER" id="PTHR36150">
    <property type="entry name" value="DNA GYRASE INHIBITOR YACG"/>
    <property type="match status" value="1"/>
</dbReference>
<evidence type="ECO:0000313" key="4">
    <source>
        <dbReference type="EMBL" id="RZO27997.1"/>
    </source>
</evidence>
<dbReference type="InterPro" id="IPR013088">
    <property type="entry name" value="Znf_NHR/GATA"/>
</dbReference>
<sequence>MSNCPRCDKPTSTSEDNKHRPFCSAKCKLIDFGSWANEENIVSRPIKSEDFYED</sequence>
<dbReference type="EMBL" id="SHBJ01000022">
    <property type="protein sequence ID" value="RZO27997.1"/>
    <property type="molecule type" value="Genomic_DNA"/>
</dbReference>
<feature type="region of interest" description="Disordered" evidence="3">
    <location>
        <begin position="1"/>
        <end position="20"/>
    </location>
</feature>
<keyword evidence="2" id="KW-0862">Zinc</keyword>
<proteinExistence type="predicted"/>
<evidence type="ECO:0000256" key="2">
    <source>
        <dbReference type="ARBA" id="ARBA00022833"/>
    </source>
</evidence>
<dbReference type="Proteomes" id="UP000315283">
    <property type="component" value="Unassembled WGS sequence"/>
</dbReference>
<evidence type="ECO:0000256" key="1">
    <source>
        <dbReference type="ARBA" id="ARBA00022723"/>
    </source>
</evidence>
<dbReference type="GO" id="GO:0008270">
    <property type="term" value="F:zinc ion binding"/>
    <property type="evidence" value="ECO:0007669"/>
    <property type="project" value="InterPro"/>
</dbReference>
<gene>
    <name evidence="4" type="primary">yacG</name>
    <name evidence="4" type="ORF">EVA97_03380</name>
</gene>
<dbReference type="AlphaFoldDB" id="A0A520N3D8"/>